<dbReference type="RefSeq" id="WP_002768255.1">
    <property type="nucleotide sequence ID" value="NZ_HE972982.1"/>
</dbReference>
<feature type="transmembrane region" description="Helical" evidence="1">
    <location>
        <begin position="12"/>
        <end position="32"/>
    </location>
</feature>
<comment type="caution">
    <text evidence="2">The sequence shown here is derived from an EMBL/GenBank/DDBJ whole genome shotgun (WGS) entry which is preliminary data.</text>
</comment>
<feature type="transmembrane region" description="Helical" evidence="1">
    <location>
        <begin position="88"/>
        <end position="112"/>
    </location>
</feature>
<organism evidence="2 3">
    <name type="scientific">Microcystis aeruginosa PCC 9443</name>
    <dbReference type="NCBI Taxonomy" id="1160281"/>
    <lineage>
        <taxon>Bacteria</taxon>
        <taxon>Bacillati</taxon>
        <taxon>Cyanobacteriota</taxon>
        <taxon>Cyanophyceae</taxon>
        <taxon>Oscillatoriophycideae</taxon>
        <taxon>Chroococcales</taxon>
        <taxon>Microcystaceae</taxon>
        <taxon>Microcystis</taxon>
    </lineage>
</organism>
<keyword evidence="1" id="KW-0472">Membrane</keyword>
<evidence type="ECO:0000313" key="3">
    <source>
        <dbReference type="Proteomes" id="UP000003480"/>
    </source>
</evidence>
<sequence length="234" mass="25336">MKTANTDTNRWTIPRQLVILLSPLILGILEIWHPVGLPNKSAFESILPQVDWWLTLHLLQVPLFGLVALAVFLMVNNLRGWAARISRIGMAFFVVFYTALDAITGIAGGTLISSARNLPPNVQFFVSKQVNLLFFDPLIGGSTLSLVGILGAGGWFVGVTAAAIALAQIGVDRLSVLLLILAAILFALSHTPPTGPLGLLFFFLAVTRIDPRVWSGKNNTEVDFSGEEGRSQYG</sequence>
<feature type="transmembrane region" description="Helical" evidence="1">
    <location>
        <begin position="52"/>
        <end position="76"/>
    </location>
</feature>
<gene>
    <name evidence="2" type="ORF">MICAC_3450004</name>
</gene>
<dbReference type="AlphaFoldDB" id="I4G3M2"/>
<feature type="transmembrane region" description="Helical" evidence="1">
    <location>
        <begin position="174"/>
        <end position="191"/>
    </location>
</feature>
<name>I4G3M2_MICAE</name>
<protein>
    <submittedName>
        <fullName evidence="2">Uncharacterized protein</fullName>
    </submittedName>
</protein>
<dbReference type="EMBL" id="CAIJ01000274">
    <property type="protein sequence ID" value="CCI02533.1"/>
    <property type="molecule type" value="Genomic_DNA"/>
</dbReference>
<evidence type="ECO:0000256" key="1">
    <source>
        <dbReference type="SAM" id="Phobius"/>
    </source>
</evidence>
<keyword evidence="1" id="KW-0812">Transmembrane</keyword>
<proteinExistence type="predicted"/>
<reference evidence="2 3" key="1">
    <citation type="submission" date="2012-04" db="EMBL/GenBank/DDBJ databases">
        <authorList>
            <person name="Genoscope - CEA"/>
        </authorList>
    </citation>
    <scope>NUCLEOTIDE SEQUENCE [LARGE SCALE GENOMIC DNA]</scope>
    <source>
        <strain evidence="2 3">9443</strain>
    </source>
</reference>
<accession>I4G3M2</accession>
<evidence type="ECO:0000313" key="2">
    <source>
        <dbReference type="EMBL" id="CCI02533.1"/>
    </source>
</evidence>
<keyword evidence="1" id="KW-1133">Transmembrane helix</keyword>
<dbReference type="HOGENOM" id="CLU_1183945_0_0_3"/>
<feature type="transmembrane region" description="Helical" evidence="1">
    <location>
        <begin position="144"/>
        <end position="167"/>
    </location>
</feature>
<dbReference type="Proteomes" id="UP000003480">
    <property type="component" value="Unassembled WGS sequence"/>
</dbReference>